<name>A0ABU6VAJ3_9FABA</name>
<dbReference type="EMBL" id="JASCZI010151186">
    <property type="protein sequence ID" value="MED6170700.1"/>
    <property type="molecule type" value="Genomic_DNA"/>
</dbReference>
<dbReference type="Proteomes" id="UP001341840">
    <property type="component" value="Unassembled WGS sequence"/>
</dbReference>
<gene>
    <name evidence="2" type="ORF">PIB30_033466</name>
</gene>
<keyword evidence="3" id="KW-1185">Reference proteome</keyword>
<organism evidence="2 3">
    <name type="scientific">Stylosanthes scabra</name>
    <dbReference type="NCBI Taxonomy" id="79078"/>
    <lineage>
        <taxon>Eukaryota</taxon>
        <taxon>Viridiplantae</taxon>
        <taxon>Streptophyta</taxon>
        <taxon>Embryophyta</taxon>
        <taxon>Tracheophyta</taxon>
        <taxon>Spermatophyta</taxon>
        <taxon>Magnoliopsida</taxon>
        <taxon>eudicotyledons</taxon>
        <taxon>Gunneridae</taxon>
        <taxon>Pentapetalae</taxon>
        <taxon>rosids</taxon>
        <taxon>fabids</taxon>
        <taxon>Fabales</taxon>
        <taxon>Fabaceae</taxon>
        <taxon>Papilionoideae</taxon>
        <taxon>50 kb inversion clade</taxon>
        <taxon>dalbergioids sensu lato</taxon>
        <taxon>Dalbergieae</taxon>
        <taxon>Pterocarpus clade</taxon>
        <taxon>Stylosanthes</taxon>
    </lineage>
</organism>
<comment type="caution">
    <text evidence="2">The sequence shown here is derived from an EMBL/GenBank/DDBJ whole genome shotgun (WGS) entry which is preliminary data.</text>
</comment>
<evidence type="ECO:0000256" key="1">
    <source>
        <dbReference type="SAM" id="MobiDB-lite"/>
    </source>
</evidence>
<protein>
    <submittedName>
        <fullName evidence="2">Uncharacterized protein</fullName>
    </submittedName>
</protein>
<proteinExistence type="predicted"/>
<accession>A0ABU6VAJ3</accession>
<sequence length="137" mass="15493">MASYVNKRREIHNEDSEPKLYVSITMSNVRNGDKAAKLDSEPMLCVGRSVIPRGNDTHFTVVLLVRFGALAEIGAYQCLPFELMCVASDHAIGAVLGQKKDKLLHELKKINKRLEEKELEKKGSRSRQGSWKKLRIN</sequence>
<evidence type="ECO:0000313" key="3">
    <source>
        <dbReference type="Proteomes" id="UP001341840"/>
    </source>
</evidence>
<feature type="region of interest" description="Disordered" evidence="1">
    <location>
        <begin position="118"/>
        <end position="137"/>
    </location>
</feature>
<evidence type="ECO:0000313" key="2">
    <source>
        <dbReference type="EMBL" id="MED6170700.1"/>
    </source>
</evidence>
<reference evidence="2 3" key="1">
    <citation type="journal article" date="2023" name="Plants (Basel)">
        <title>Bridging the Gap: Combining Genomics and Transcriptomics Approaches to Understand Stylosanthes scabra, an Orphan Legume from the Brazilian Caatinga.</title>
        <authorList>
            <person name="Ferreira-Neto J.R.C."/>
            <person name="da Silva M.D."/>
            <person name="Binneck E."/>
            <person name="de Melo N.F."/>
            <person name="da Silva R.H."/>
            <person name="de Melo A.L.T.M."/>
            <person name="Pandolfi V."/>
            <person name="Bustamante F.O."/>
            <person name="Brasileiro-Vidal A.C."/>
            <person name="Benko-Iseppon A.M."/>
        </authorList>
    </citation>
    <scope>NUCLEOTIDE SEQUENCE [LARGE SCALE GENOMIC DNA]</scope>
    <source>
        <tissue evidence="2">Leaves</tissue>
    </source>
</reference>